<proteinExistence type="predicted"/>
<comment type="caution">
    <text evidence="1">The sequence shown here is derived from an EMBL/GenBank/DDBJ whole genome shotgun (WGS) entry which is preliminary data.</text>
</comment>
<dbReference type="Gene3D" id="3.20.20.190">
    <property type="entry name" value="Phosphatidylinositol (PI) phosphodiesterase"/>
    <property type="match status" value="1"/>
</dbReference>
<dbReference type="InterPro" id="IPR017946">
    <property type="entry name" value="PLC-like_Pdiesterase_TIM-brl"/>
</dbReference>
<dbReference type="OrthoDB" id="538821at2759"/>
<protein>
    <submittedName>
        <fullName evidence="1">Uncharacterized protein</fullName>
    </submittedName>
</protein>
<gene>
    <name evidence="1" type="ORF">GPECTOR_14g140</name>
</gene>
<evidence type="ECO:0000313" key="1">
    <source>
        <dbReference type="EMBL" id="KXZ50892.1"/>
    </source>
</evidence>
<organism evidence="1 2">
    <name type="scientific">Gonium pectorale</name>
    <name type="common">Green alga</name>
    <dbReference type="NCBI Taxonomy" id="33097"/>
    <lineage>
        <taxon>Eukaryota</taxon>
        <taxon>Viridiplantae</taxon>
        <taxon>Chlorophyta</taxon>
        <taxon>core chlorophytes</taxon>
        <taxon>Chlorophyceae</taxon>
        <taxon>CS clade</taxon>
        <taxon>Chlamydomonadales</taxon>
        <taxon>Volvocaceae</taxon>
        <taxon>Gonium</taxon>
    </lineage>
</organism>
<reference evidence="2" key="1">
    <citation type="journal article" date="2016" name="Nat. Commun.">
        <title>The Gonium pectorale genome demonstrates co-option of cell cycle regulation during the evolution of multicellularity.</title>
        <authorList>
            <person name="Hanschen E.R."/>
            <person name="Marriage T.N."/>
            <person name="Ferris P.J."/>
            <person name="Hamaji T."/>
            <person name="Toyoda A."/>
            <person name="Fujiyama A."/>
            <person name="Neme R."/>
            <person name="Noguchi H."/>
            <person name="Minakuchi Y."/>
            <person name="Suzuki M."/>
            <person name="Kawai-Toyooka H."/>
            <person name="Smith D.R."/>
            <person name="Sparks H."/>
            <person name="Anderson J."/>
            <person name="Bakaric R."/>
            <person name="Luria V."/>
            <person name="Karger A."/>
            <person name="Kirschner M.W."/>
            <person name="Durand P.M."/>
            <person name="Michod R.E."/>
            <person name="Nozaki H."/>
            <person name="Olson B.J."/>
        </authorList>
    </citation>
    <scope>NUCLEOTIDE SEQUENCE [LARGE SCALE GENOMIC DNA]</scope>
    <source>
        <strain evidence="2">NIES-2863</strain>
    </source>
</reference>
<dbReference type="EMBL" id="LSYV01000015">
    <property type="protein sequence ID" value="KXZ50892.1"/>
    <property type="molecule type" value="Genomic_DNA"/>
</dbReference>
<dbReference type="GO" id="GO:0008081">
    <property type="term" value="F:phosphoric diester hydrolase activity"/>
    <property type="evidence" value="ECO:0007669"/>
    <property type="project" value="InterPro"/>
</dbReference>
<name>A0A150GM94_GONPE</name>
<keyword evidence="2" id="KW-1185">Reference proteome</keyword>
<dbReference type="Proteomes" id="UP000075714">
    <property type="component" value="Unassembled WGS sequence"/>
</dbReference>
<dbReference type="AlphaFoldDB" id="A0A150GM94"/>
<dbReference type="STRING" id="33097.A0A150GM94"/>
<sequence>MWAMDPKEKTEVQIAESEVAVAENPPTSELADAAVYAIATLEDLLLMTTAAEPPVGVALHIQAASWHNSLPAISAANTTFEDILLGLLQKHGYATAPYGTEAWRSRPLYIMAFEAGSLRYLANQTSAPLTQVLG</sequence>
<accession>A0A150GM94</accession>
<evidence type="ECO:0000313" key="2">
    <source>
        <dbReference type="Proteomes" id="UP000075714"/>
    </source>
</evidence>
<dbReference type="GO" id="GO:0006629">
    <property type="term" value="P:lipid metabolic process"/>
    <property type="evidence" value="ECO:0007669"/>
    <property type="project" value="InterPro"/>
</dbReference>